<accession>A0A512B8Y7</accession>
<comment type="caution">
    <text evidence="1">The sequence shown here is derived from an EMBL/GenBank/DDBJ whole genome shotgun (WGS) entry which is preliminary data.</text>
</comment>
<organism evidence="1 2">
    <name type="scientific">Segetibacter aerophilus</name>
    <dbReference type="NCBI Taxonomy" id="670293"/>
    <lineage>
        <taxon>Bacteria</taxon>
        <taxon>Pseudomonadati</taxon>
        <taxon>Bacteroidota</taxon>
        <taxon>Chitinophagia</taxon>
        <taxon>Chitinophagales</taxon>
        <taxon>Chitinophagaceae</taxon>
        <taxon>Segetibacter</taxon>
    </lineage>
</organism>
<dbReference type="AlphaFoldDB" id="A0A512B8Y7"/>
<dbReference type="Proteomes" id="UP000321513">
    <property type="component" value="Unassembled WGS sequence"/>
</dbReference>
<dbReference type="RefSeq" id="WP_147202475.1">
    <property type="nucleotide sequence ID" value="NZ_BJYT01000002.1"/>
</dbReference>
<reference evidence="1 2" key="1">
    <citation type="submission" date="2019-07" db="EMBL/GenBank/DDBJ databases">
        <title>Whole genome shotgun sequence of Segetibacter aerophilus NBRC 106135.</title>
        <authorList>
            <person name="Hosoyama A."/>
            <person name="Uohara A."/>
            <person name="Ohji S."/>
            <person name="Ichikawa N."/>
        </authorList>
    </citation>
    <scope>NUCLEOTIDE SEQUENCE [LARGE SCALE GENOMIC DNA]</scope>
    <source>
        <strain evidence="1 2">NBRC 106135</strain>
    </source>
</reference>
<evidence type="ECO:0000313" key="2">
    <source>
        <dbReference type="Proteomes" id="UP000321513"/>
    </source>
</evidence>
<dbReference type="OrthoDB" id="950503at2"/>
<sequence length="188" mass="21392">MKQLAAILLISIFLFNLFGYRLLFNYAQQQSDTRLEASFDKNDFNEAELVAIKIPLSLPYLNNQQNFERVDGEITVKGKIYKYVKRKIADGNLVLLCLPDNNKMRIESAKHDFFKNTNDIAQNDNSKKSNNSKGFFKNLVGEYDCHTSISAPAILILSNRIYSIKEQLSCLPSSPHSSPEQPPELTLL</sequence>
<protein>
    <submittedName>
        <fullName evidence="1">Uncharacterized protein</fullName>
    </submittedName>
</protein>
<name>A0A512B8Y7_9BACT</name>
<keyword evidence="2" id="KW-1185">Reference proteome</keyword>
<dbReference type="EMBL" id="BJYT01000002">
    <property type="protein sequence ID" value="GEO08418.1"/>
    <property type="molecule type" value="Genomic_DNA"/>
</dbReference>
<evidence type="ECO:0000313" key="1">
    <source>
        <dbReference type="EMBL" id="GEO08418.1"/>
    </source>
</evidence>
<proteinExistence type="predicted"/>
<gene>
    <name evidence="1" type="ORF">SAE01_09140</name>
</gene>